<feature type="region of interest" description="Disordered" evidence="1">
    <location>
        <begin position="18"/>
        <end position="41"/>
    </location>
</feature>
<organism evidence="2 3">
    <name type="scientific">Araneus ventricosus</name>
    <name type="common">Orbweaver spider</name>
    <name type="synonym">Epeira ventricosa</name>
    <dbReference type="NCBI Taxonomy" id="182803"/>
    <lineage>
        <taxon>Eukaryota</taxon>
        <taxon>Metazoa</taxon>
        <taxon>Ecdysozoa</taxon>
        <taxon>Arthropoda</taxon>
        <taxon>Chelicerata</taxon>
        <taxon>Arachnida</taxon>
        <taxon>Araneae</taxon>
        <taxon>Araneomorphae</taxon>
        <taxon>Entelegynae</taxon>
        <taxon>Araneoidea</taxon>
        <taxon>Araneidae</taxon>
        <taxon>Araneus</taxon>
    </lineage>
</organism>
<dbReference type="Proteomes" id="UP000499080">
    <property type="component" value="Unassembled WGS sequence"/>
</dbReference>
<reference evidence="2 3" key="1">
    <citation type="journal article" date="2019" name="Sci. Rep.">
        <title>Orb-weaving spider Araneus ventricosus genome elucidates the spidroin gene catalogue.</title>
        <authorList>
            <person name="Kono N."/>
            <person name="Nakamura H."/>
            <person name="Ohtoshi R."/>
            <person name="Moran D.A.P."/>
            <person name="Shinohara A."/>
            <person name="Yoshida Y."/>
            <person name="Fujiwara M."/>
            <person name="Mori M."/>
            <person name="Tomita M."/>
            <person name="Arakawa K."/>
        </authorList>
    </citation>
    <scope>NUCLEOTIDE SEQUENCE [LARGE SCALE GENOMIC DNA]</scope>
</reference>
<protein>
    <submittedName>
        <fullName evidence="2">Uncharacterized protein</fullName>
    </submittedName>
</protein>
<sequence length="176" mass="20195">MTSLNIYFRKNGTLIQKGSPPLPYAMTENETDKPSEESSDEEFAVKIYSHANSKPKASDSIKNFISQQLKIATKLHRDDYRKLLNLALLMNGLDIQVTIWKPGGPHRARWMAKAIYSLKMELLFNGNEASMALTAREFQGMQRFNRFVVCAYLQSWFTYRSTVDAPPNDVLLIERL</sequence>
<comment type="caution">
    <text evidence="2">The sequence shown here is derived from an EMBL/GenBank/DDBJ whole genome shotgun (WGS) entry which is preliminary data.</text>
</comment>
<gene>
    <name evidence="2" type="ORF">AVEN_40025_1</name>
</gene>
<name>A0A4Y2RSM4_ARAVE</name>
<dbReference type="OrthoDB" id="6626714at2759"/>
<keyword evidence="3" id="KW-1185">Reference proteome</keyword>
<evidence type="ECO:0000313" key="3">
    <source>
        <dbReference type="Proteomes" id="UP000499080"/>
    </source>
</evidence>
<dbReference type="AlphaFoldDB" id="A0A4Y2RSM4"/>
<proteinExistence type="predicted"/>
<evidence type="ECO:0000256" key="1">
    <source>
        <dbReference type="SAM" id="MobiDB-lite"/>
    </source>
</evidence>
<accession>A0A4Y2RSM4</accession>
<evidence type="ECO:0000313" key="2">
    <source>
        <dbReference type="EMBL" id="GBN77905.1"/>
    </source>
</evidence>
<dbReference type="EMBL" id="BGPR01017978">
    <property type="protein sequence ID" value="GBN77905.1"/>
    <property type="molecule type" value="Genomic_DNA"/>
</dbReference>